<dbReference type="Ensembl" id="ENSBMST00010023702.1">
    <property type="protein sequence ID" value="ENSBMSP00010021493.1"/>
    <property type="gene ID" value="ENSBMSG00010015653.1"/>
</dbReference>
<evidence type="ECO:0000256" key="4">
    <source>
        <dbReference type="ARBA" id="ARBA00021968"/>
    </source>
</evidence>
<evidence type="ECO:0000256" key="5">
    <source>
        <dbReference type="ARBA" id="ARBA00022553"/>
    </source>
</evidence>
<comment type="subunit">
    <text evidence="16">Component of the cytochrome c oxidase (complex IV, CIV), a multisubunit enzyme composed of a catalytic core of 3 subunits and several supernumerary subunits. The complex exists as a monomer or a dimer and forms supercomplexes (SCs) in the inner mitochondrial membrane with ubiquinol-cytochrome c oxidoreductase (cytochrome b-c1 complex, complex III, CIII).</text>
</comment>
<dbReference type="GO" id="GO:0046872">
    <property type="term" value="F:metal ion binding"/>
    <property type="evidence" value="ECO:0007669"/>
    <property type="project" value="UniProtKB-UniRule"/>
</dbReference>
<evidence type="ECO:0000256" key="8">
    <source>
        <dbReference type="ARBA" id="ARBA00022792"/>
    </source>
</evidence>
<evidence type="ECO:0000256" key="6">
    <source>
        <dbReference type="ARBA" id="ARBA00022617"/>
    </source>
</evidence>
<comment type="function">
    <text evidence="16">Component of the cytochrome c oxidase, the last enzyme in the mitochondrial electron transport chain which drives oxidative phosphorylation. The respiratory chain contains 3 multisubunit complexes succinate dehydrogenase (complex II, CII), ubiquinol-cytochrome c oxidoreductase (cytochrome b-c1 complex, complex III, CIII) and cytochrome c oxidase (complex IV, CIV), that cooperate to transfer electrons derived from NADH and succinate to molecular oxygen, creating an electrochemical gradient over the inner membrane that drives transmembrane transport and the ATP synthase. Cytochrome c oxidase is the component of the respiratory chain that catalyzes the reduction of oxygen to water. Electrons originating from reduced cytochrome c in the intermembrane space (IMS) are transferred via the dinuclear copper A center (CU(A)) of subunit 2 and heme A of subunit 1 to the active site in subunit 1, a binuclear center (BNC) formed by heme A3 and copper B (CU(B)). The BNC reduces molecular oxygen to 2 water molecules using 4 electrons from cytochrome c in the IMS and 4 protons from the mitochondrial matrix.</text>
</comment>
<proteinExistence type="inferred from homology"/>
<keyword evidence="7 16" id="KW-0479">Metal-binding</keyword>
<accession>A0A8C0DIT3</accession>
<evidence type="ECO:0000256" key="13">
    <source>
        <dbReference type="ARBA" id="ARBA00023128"/>
    </source>
</evidence>
<dbReference type="PANTHER" id="PTHR14200:SF16">
    <property type="entry name" value="CYTOCHROME C OXIDASE SUBUNIT 5A, MITOCHONDRIAL"/>
    <property type="match status" value="1"/>
</dbReference>
<dbReference type="UniPathway" id="UPA00705"/>
<keyword evidence="8 16" id="KW-0999">Mitochondrion inner membrane</keyword>
<keyword evidence="9" id="KW-0832">Ubl conjugation</keyword>
<evidence type="ECO:0000256" key="15">
    <source>
        <dbReference type="ARBA" id="ARBA00031049"/>
    </source>
</evidence>
<dbReference type="AlphaFoldDB" id="A0A8C0DIT3"/>
<dbReference type="Pfam" id="PF02284">
    <property type="entry name" value="COX5A"/>
    <property type="match status" value="1"/>
</dbReference>
<keyword evidence="14 16" id="KW-0472">Membrane</keyword>
<keyword evidence="13 16" id="KW-0496">Mitochondrion</keyword>
<evidence type="ECO:0000313" key="17">
    <source>
        <dbReference type="Ensembl" id="ENSBMSP00010021493.1"/>
    </source>
</evidence>
<keyword evidence="5" id="KW-0597">Phosphoprotein</keyword>
<dbReference type="SUPFAM" id="SSF48479">
    <property type="entry name" value="Cytochrome c oxidase subunit E"/>
    <property type="match status" value="1"/>
</dbReference>
<sequence length="93" mass="10170">MGVKSSSYYVRFETAQGLTLCAAIAVTLGLLHPPLASCPAAALQSIRCHSHGPHETDEEFDARWVIHFNKPDIAAWELRKGMNTLVGFTDTVT</sequence>
<evidence type="ECO:0000256" key="3">
    <source>
        <dbReference type="ARBA" id="ARBA00007972"/>
    </source>
</evidence>
<dbReference type="GO" id="GO:0045277">
    <property type="term" value="C:respiratory chain complex IV"/>
    <property type="evidence" value="ECO:0007669"/>
    <property type="project" value="UniProtKB-UniRule"/>
</dbReference>
<comment type="similarity">
    <text evidence="3 16">Belongs to the cytochrome c oxidase subunit 5A family.</text>
</comment>
<evidence type="ECO:0000256" key="11">
    <source>
        <dbReference type="ARBA" id="ARBA00022990"/>
    </source>
</evidence>
<dbReference type="GeneTree" id="ENSGT00940000172229"/>
<dbReference type="InterPro" id="IPR036545">
    <property type="entry name" value="Cyt_c_oxidase_su5A/6_sf"/>
</dbReference>
<protein>
    <recommendedName>
        <fullName evidence="4 16">Cytochrome c oxidase subunit 5A, mitochondrial</fullName>
    </recommendedName>
    <alternativeName>
        <fullName evidence="15 16">Cytochrome c oxidase polypeptide Va</fullName>
    </alternativeName>
</protein>
<reference evidence="17" key="1">
    <citation type="submission" date="2023-09" db="UniProtKB">
        <authorList>
            <consortium name="Ensembl"/>
        </authorList>
    </citation>
    <scope>IDENTIFICATION</scope>
</reference>
<evidence type="ECO:0000256" key="7">
    <source>
        <dbReference type="ARBA" id="ARBA00022723"/>
    </source>
</evidence>
<keyword evidence="12 16" id="KW-0408">Iron</keyword>
<evidence type="ECO:0000256" key="14">
    <source>
        <dbReference type="ARBA" id="ARBA00023136"/>
    </source>
</evidence>
<keyword evidence="11" id="KW-0007">Acetylation</keyword>
<keyword evidence="6 16" id="KW-0349">Heme</keyword>
<dbReference type="PANTHER" id="PTHR14200">
    <property type="entry name" value="CYTOCHROME C OXIDASE POLYPEPTIDE"/>
    <property type="match status" value="1"/>
</dbReference>
<dbReference type="InterPro" id="IPR003204">
    <property type="entry name" value="Cyt_c_oxidase_su5A/6"/>
</dbReference>
<name>A0A8C0DIT3_BALMU</name>
<comment type="pathway">
    <text evidence="2 16">Energy metabolism; oxidative phosphorylation.</text>
</comment>
<evidence type="ECO:0000256" key="10">
    <source>
        <dbReference type="ARBA" id="ARBA00022946"/>
    </source>
</evidence>
<evidence type="ECO:0000256" key="12">
    <source>
        <dbReference type="ARBA" id="ARBA00023004"/>
    </source>
</evidence>
<dbReference type="GO" id="GO:0006123">
    <property type="term" value="P:mitochondrial electron transport, cytochrome c to oxygen"/>
    <property type="evidence" value="ECO:0007669"/>
    <property type="project" value="UniProtKB-UniRule"/>
</dbReference>
<evidence type="ECO:0000256" key="1">
    <source>
        <dbReference type="ARBA" id="ARBA00004443"/>
    </source>
</evidence>
<evidence type="ECO:0000256" key="16">
    <source>
        <dbReference type="RuleBase" id="RU368103"/>
    </source>
</evidence>
<comment type="subcellular location">
    <subcellularLocation>
        <location evidence="1 16">Mitochondrion inner membrane</location>
        <topology evidence="1 16">Peripheral membrane protein</topology>
        <orientation evidence="1 16">Matrix side</orientation>
    </subcellularLocation>
</comment>
<organism evidence="17">
    <name type="scientific">Balaenoptera musculus</name>
    <name type="common">Blue whale</name>
    <dbReference type="NCBI Taxonomy" id="9771"/>
    <lineage>
        <taxon>Eukaryota</taxon>
        <taxon>Metazoa</taxon>
        <taxon>Chordata</taxon>
        <taxon>Craniata</taxon>
        <taxon>Vertebrata</taxon>
        <taxon>Euteleostomi</taxon>
        <taxon>Mammalia</taxon>
        <taxon>Eutheria</taxon>
        <taxon>Laurasiatheria</taxon>
        <taxon>Artiodactyla</taxon>
        <taxon>Whippomorpha</taxon>
        <taxon>Cetacea</taxon>
        <taxon>Mysticeti</taxon>
        <taxon>Balaenopteridae</taxon>
        <taxon>Balaenoptera</taxon>
    </lineage>
</organism>
<evidence type="ECO:0000256" key="2">
    <source>
        <dbReference type="ARBA" id="ARBA00004673"/>
    </source>
</evidence>
<dbReference type="Gene3D" id="1.25.40.40">
    <property type="entry name" value="Cytochrome c oxidase, subunit Va/VI"/>
    <property type="match status" value="1"/>
</dbReference>
<keyword evidence="10 16" id="KW-0809">Transit peptide</keyword>
<evidence type="ECO:0000256" key="9">
    <source>
        <dbReference type="ARBA" id="ARBA00022843"/>
    </source>
</evidence>
<dbReference type="GO" id="GO:0005743">
    <property type="term" value="C:mitochondrial inner membrane"/>
    <property type="evidence" value="ECO:0007669"/>
    <property type="project" value="UniProtKB-SubCell"/>
</dbReference>